<gene>
    <name evidence="1" type="ORF">ABEG20_06655</name>
</gene>
<sequence length="62" mass="6737">MITVTGTLPAGTKVVIPSFQIGAAPCVFYNQNGCKVTLVYYPDFPNPNLDGKISRVGRTQYN</sequence>
<dbReference type="AlphaFoldDB" id="A0AAU7KA03"/>
<protein>
    <submittedName>
        <fullName evidence="1">Uncharacterized protein</fullName>
    </submittedName>
</protein>
<accession>A0AAU7KA03</accession>
<dbReference type="RefSeq" id="WP_406826605.1">
    <property type="nucleotide sequence ID" value="NZ_CP157485.1"/>
</dbReference>
<evidence type="ECO:0000313" key="1">
    <source>
        <dbReference type="EMBL" id="XBO49278.1"/>
    </source>
</evidence>
<dbReference type="EMBL" id="CP157485">
    <property type="protein sequence ID" value="XBO49278.1"/>
    <property type="molecule type" value="Genomic_DNA"/>
</dbReference>
<name>A0AAU7KA03_9SPHI</name>
<reference evidence="1" key="1">
    <citation type="submission" date="2024-05" db="EMBL/GenBank/DDBJ databases">
        <authorList>
            <person name="Kim S."/>
            <person name="Heo J."/>
            <person name="Choi H."/>
            <person name="Choi Y."/>
            <person name="Kwon S.-W."/>
            <person name="Kim Y."/>
        </authorList>
    </citation>
    <scope>NUCLEOTIDE SEQUENCE</scope>
    <source>
        <strain evidence="1">KACC 23697</strain>
    </source>
</reference>
<organism evidence="1">
    <name type="scientific">Pedobacter sp. KACC 23697</name>
    <dbReference type="NCBI Taxonomy" id="3149230"/>
    <lineage>
        <taxon>Bacteria</taxon>
        <taxon>Pseudomonadati</taxon>
        <taxon>Bacteroidota</taxon>
        <taxon>Sphingobacteriia</taxon>
        <taxon>Sphingobacteriales</taxon>
        <taxon>Sphingobacteriaceae</taxon>
        <taxon>Pedobacter</taxon>
    </lineage>
</organism>
<proteinExistence type="predicted"/>